<dbReference type="CDD" id="cd00010">
    <property type="entry name" value="AAI_LTSS"/>
    <property type="match status" value="1"/>
</dbReference>
<evidence type="ECO:0000259" key="2">
    <source>
        <dbReference type="Pfam" id="PF00234"/>
    </source>
</evidence>
<name>A0A2R6XRT5_MARPO</name>
<feature type="chain" id="PRO_5015307137" description="Bifunctional inhibitor/plant lipid transfer protein/seed storage helical domain-containing protein" evidence="1">
    <location>
        <begin position="31"/>
        <end position="126"/>
    </location>
</feature>
<keyword evidence="4" id="KW-1185">Reference proteome</keyword>
<feature type="domain" description="Bifunctional inhibitor/plant lipid transfer protein/seed storage helical" evidence="2">
    <location>
        <begin position="50"/>
        <end position="116"/>
    </location>
</feature>
<organism evidence="3 4">
    <name type="scientific">Marchantia polymorpha</name>
    <name type="common">Common liverwort</name>
    <name type="synonym">Marchantia aquatica</name>
    <dbReference type="NCBI Taxonomy" id="3197"/>
    <lineage>
        <taxon>Eukaryota</taxon>
        <taxon>Viridiplantae</taxon>
        <taxon>Streptophyta</taxon>
        <taxon>Embryophyta</taxon>
        <taxon>Marchantiophyta</taxon>
        <taxon>Marchantiopsida</taxon>
        <taxon>Marchantiidae</taxon>
        <taxon>Marchantiales</taxon>
        <taxon>Marchantiaceae</taxon>
        <taxon>Marchantia</taxon>
    </lineage>
</organism>
<evidence type="ECO:0000256" key="1">
    <source>
        <dbReference type="SAM" id="SignalP"/>
    </source>
</evidence>
<evidence type="ECO:0000313" key="3">
    <source>
        <dbReference type="EMBL" id="PTQ48817.1"/>
    </source>
</evidence>
<protein>
    <recommendedName>
        <fullName evidence="2">Bifunctional inhibitor/plant lipid transfer protein/seed storage helical domain-containing protein</fullName>
    </recommendedName>
</protein>
<dbReference type="Gramene" id="Mp3g15750.1">
    <property type="protein sequence ID" value="Mp3g15750.1.cds"/>
    <property type="gene ID" value="Mp3g15750"/>
</dbReference>
<dbReference type="SUPFAM" id="SSF47699">
    <property type="entry name" value="Bifunctional inhibitor/lipid-transfer protein/seed storage 2S albumin"/>
    <property type="match status" value="1"/>
</dbReference>
<dbReference type="Proteomes" id="UP000244005">
    <property type="component" value="Unassembled WGS sequence"/>
</dbReference>
<feature type="signal peptide" evidence="1">
    <location>
        <begin position="1"/>
        <end position="30"/>
    </location>
</feature>
<evidence type="ECO:0000313" key="4">
    <source>
        <dbReference type="Proteomes" id="UP000244005"/>
    </source>
</evidence>
<gene>
    <name evidence="3" type="ORF">MARPO_0004s0097</name>
</gene>
<keyword evidence="1" id="KW-0732">Signal</keyword>
<proteinExistence type="predicted"/>
<dbReference type="InterPro" id="IPR036312">
    <property type="entry name" value="Bifun_inhib/LTP/seed_sf"/>
</dbReference>
<reference evidence="4" key="1">
    <citation type="journal article" date="2017" name="Cell">
        <title>Insights into land plant evolution garnered from the Marchantia polymorpha genome.</title>
        <authorList>
            <person name="Bowman J.L."/>
            <person name="Kohchi T."/>
            <person name="Yamato K.T."/>
            <person name="Jenkins J."/>
            <person name="Shu S."/>
            <person name="Ishizaki K."/>
            <person name="Yamaoka S."/>
            <person name="Nishihama R."/>
            <person name="Nakamura Y."/>
            <person name="Berger F."/>
            <person name="Adam C."/>
            <person name="Aki S.S."/>
            <person name="Althoff F."/>
            <person name="Araki T."/>
            <person name="Arteaga-Vazquez M.A."/>
            <person name="Balasubrmanian S."/>
            <person name="Barry K."/>
            <person name="Bauer D."/>
            <person name="Boehm C.R."/>
            <person name="Briginshaw L."/>
            <person name="Caballero-Perez J."/>
            <person name="Catarino B."/>
            <person name="Chen F."/>
            <person name="Chiyoda S."/>
            <person name="Chovatia M."/>
            <person name="Davies K.M."/>
            <person name="Delmans M."/>
            <person name="Demura T."/>
            <person name="Dierschke T."/>
            <person name="Dolan L."/>
            <person name="Dorantes-Acosta A.E."/>
            <person name="Eklund D.M."/>
            <person name="Florent S.N."/>
            <person name="Flores-Sandoval E."/>
            <person name="Fujiyama A."/>
            <person name="Fukuzawa H."/>
            <person name="Galik B."/>
            <person name="Grimanelli D."/>
            <person name="Grimwood J."/>
            <person name="Grossniklaus U."/>
            <person name="Hamada T."/>
            <person name="Haseloff J."/>
            <person name="Hetherington A.J."/>
            <person name="Higo A."/>
            <person name="Hirakawa Y."/>
            <person name="Hundley H.N."/>
            <person name="Ikeda Y."/>
            <person name="Inoue K."/>
            <person name="Inoue S.I."/>
            <person name="Ishida S."/>
            <person name="Jia Q."/>
            <person name="Kakita M."/>
            <person name="Kanazawa T."/>
            <person name="Kawai Y."/>
            <person name="Kawashima T."/>
            <person name="Kennedy M."/>
            <person name="Kinose K."/>
            <person name="Kinoshita T."/>
            <person name="Kohara Y."/>
            <person name="Koide E."/>
            <person name="Komatsu K."/>
            <person name="Kopischke S."/>
            <person name="Kubo M."/>
            <person name="Kyozuka J."/>
            <person name="Lagercrantz U."/>
            <person name="Lin S.S."/>
            <person name="Lindquist E."/>
            <person name="Lipzen A.M."/>
            <person name="Lu C.W."/>
            <person name="De Luna E."/>
            <person name="Martienssen R.A."/>
            <person name="Minamino N."/>
            <person name="Mizutani M."/>
            <person name="Mizutani M."/>
            <person name="Mochizuki N."/>
            <person name="Monte I."/>
            <person name="Mosher R."/>
            <person name="Nagasaki H."/>
            <person name="Nakagami H."/>
            <person name="Naramoto S."/>
            <person name="Nishitani K."/>
            <person name="Ohtani M."/>
            <person name="Okamoto T."/>
            <person name="Okumura M."/>
            <person name="Phillips J."/>
            <person name="Pollak B."/>
            <person name="Reinders A."/>
            <person name="Rovekamp M."/>
            <person name="Sano R."/>
            <person name="Sawa S."/>
            <person name="Schmid M.W."/>
            <person name="Shirakawa M."/>
            <person name="Solano R."/>
            <person name="Spunde A."/>
            <person name="Suetsugu N."/>
            <person name="Sugano S."/>
            <person name="Sugiyama A."/>
            <person name="Sun R."/>
            <person name="Suzuki Y."/>
            <person name="Takenaka M."/>
            <person name="Takezawa D."/>
            <person name="Tomogane H."/>
            <person name="Tsuzuki M."/>
            <person name="Ueda T."/>
            <person name="Umeda M."/>
            <person name="Ward J.M."/>
            <person name="Watanabe Y."/>
            <person name="Yazaki K."/>
            <person name="Yokoyama R."/>
            <person name="Yoshitake Y."/>
            <person name="Yotsui I."/>
            <person name="Zachgo S."/>
            <person name="Schmutz J."/>
        </authorList>
    </citation>
    <scope>NUCLEOTIDE SEQUENCE [LARGE SCALE GENOMIC DNA]</scope>
    <source>
        <strain evidence="4">Tak-1</strain>
    </source>
</reference>
<dbReference type="AlphaFoldDB" id="A0A2R6XRT5"/>
<dbReference type="EMBL" id="KZ772676">
    <property type="protein sequence ID" value="PTQ48817.1"/>
    <property type="molecule type" value="Genomic_DNA"/>
</dbReference>
<dbReference type="Gene3D" id="1.10.110.10">
    <property type="entry name" value="Plant lipid-transfer and hydrophobic proteins"/>
    <property type="match status" value="1"/>
</dbReference>
<sequence>MAALQMRRCISFSVVVVFIVLTHTLAQVEGQCILSPELCSMDDDDFDVIFDTCKEFSQGNAIPTPDDLCCQQLNSLSGDCLCKGFQVHLSILPPDYNLTAPLQLPRNCGFPLDPPGCSCGSYTFPS</sequence>
<accession>A0A2R6XRT5</accession>
<dbReference type="Pfam" id="PF00234">
    <property type="entry name" value="Tryp_alpha_amyl"/>
    <property type="match status" value="1"/>
</dbReference>
<dbReference type="InterPro" id="IPR016140">
    <property type="entry name" value="Bifunc_inhib/LTP/seed_store"/>
</dbReference>